<dbReference type="EMBL" id="LAZR01042443">
    <property type="protein sequence ID" value="KKL09525.1"/>
    <property type="molecule type" value="Genomic_DNA"/>
</dbReference>
<gene>
    <name evidence="1" type="ORF">LCGC14_2565010</name>
</gene>
<evidence type="ECO:0000313" key="1">
    <source>
        <dbReference type="EMBL" id="KKL09525.1"/>
    </source>
</evidence>
<organism evidence="1">
    <name type="scientific">marine sediment metagenome</name>
    <dbReference type="NCBI Taxonomy" id="412755"/>
    <lineage>
        <taxon>unclassified sequences</taxon>
        <taxon>metagenomes</taxon>
        <taxon>ecological metagenomes</taxon>
    </lineage>
</organism>
<feature type="non-terminal residue" evidence="1">
    <location>
        <position position="1"/>
    </location>
</feature>
<protein>
    <submittedName>
        <fullName evidence="1">Uncharacterized protein</fullName>
    </submittedName>
</protein>
<accession>A0A0F9AJE2</accession>
<sequence length="179" mass="20232">WVELVYPFSVPTDCEQIDFRFIADASGDIIYGEDFQVWSSGRRVYSLPSWITRPEQLLDVRAFPQGVGGPASDNDYIANERRSQPLSYGFESVDRRGNLPLHIWVDAGSARPFIYALRPLDELSADTSTSVAESDFVVRFAEKLVREPDKASETMALLRAIHFQRVTTELPNRIGVSMD</sequence>
<proteinExistence type="predicted"/>
<name>A0A0F9AJE2_9ZZZZ</name>
<comment type="caution">
    <text evidence="1">The sequence shown here is derived from an EMBL/GenBank/DDBJ whole genome shotgun (WGS) entry which is preliminary data.</text>
</comment>
<dbReference type="AlphaFoldDB" id="A0A0F9AJE2"/>
<reference evidence="1" key="1">
    <citation type="journal article" date="2015" name="Nature">
        <title>Complex archaea that bridge the gap between prokaryotes and eukaryotes.</title>
        <authorList>
            <person name="Spang A."/>
            <person name="Saw J.H."/>
            <person name="Jorgensen S.L."/>
            <person name="Zaremba-Niedzwiedzka K."/>
            <person name="Martijn J."/>
            <person name="Lind A.E."/>
            <person name="van Eijk R."/>
            <person name="Schleper C."/>
            <person name="Guy L."/>
            <person name="Ettema T.J."/>
        </authorList>
    </citation>
    <scope>NUCLEOTIDE SEQUENCE</scope>
</reference>